<accession>A0A9W6LNN5</accession>
<dbReference type="Proteomes" id="UP001144471">
    <property type="component" value="Unassembled WGS sequence"/>
</dbReference>
<dbReference type="EMBL" id="BSDY01000013">
    <property type="protein sequence ID" value="GLI57079.1"/>
    <property type="molecule type" value="Genomic_DNA"/>
</dbReference>
<dbReference type="AlphaFoldDB" id="A0A9W6LNN5"/>
<dbReference type="InterPro" id="IPR045865">
    <property type="entry name" value="ACT-like_dom_sf"/>
</dbReference>
<sequence length="82" mass="8992">MNYKLVAIKMDDRQKSAVKVQNILTENGCLIKVRLGLHDIGSDVCSASGLILLEVHPENIQVDEMISALNSIEEVTAKDLTV</sequence>
<organism evidence="1 2">
    <name type="scientific">Propionigenium maris DSM 9537</name>
    <dbReference type="NCBI Taxonomy" id="1123000"/>
    <lineage>
        <taxon>Bacteria</taxon>
        <taxon>Fusobacteriati</taxon>
        <taxon>Fusobacteriota</taxon>
        <taxon>Fusobacteriia</taxon>
        <taxon>Fusobacteriales</taxon>
        <taxon>Fusobacteriaceae</taxon>
        <taxon>Propionigenium</taxon>
    </lineage>
</organism>
<dbReference type="SUPFAM" id="SSF55021">
    <property type="entry name" value="ACT-like"/>
    <property type="match status" value="1"/>
</dbReference>
<protein>
    <submittedName>
        <fullName evidence="1">Uncharacterized protein</fullName>
    </submittedName>
</protein>
<keyword evidence="2" id="KW-1185">Reference proteome</keyword>
<gene>
    <name evidence="1" type="ORF">PM10SUCC1_25930</name>
</gene>
<evidence type="ECO:0000313" key="1">
    <source>
        <dbReference type="EMBL" id="GLI57079.1"/>
    </source>
</evidence>
<name>A0A9W6LNN5_9FUSO</name>
<dbReference type="InterPro" id="IPR027271">
    <property type="entry name" value="Acetolactate_synth/TF_NikR_C"/>
</dbReference>
<dbReference type="Gene3D" id="3.30.70.1150">
    <property type="entry name" value="ACT-like. Chain A, domain 2"/>
    <property type="match status" value="1"/>
</dbReference>
<comment type="caution">
    <text evidence="1">The sequence shown here is derived from an EMBL/GenBank/DDBJ whole genome shotgun (WGS) entry which is preliminary data.</text>
</comment>
<dbReference type="RefSeq" id="WP_281836538.1">
    <property type="nucleotide sequence ID" value="NZ_BSDY01000013.1"/>
</dbReference>
<proteinExistence type="predicted"/>
<evidence type="ECO:0000313" key="2">
    <source>
        <dbReference type="Proteomes" id="UP001144471"/>
    </source>
</evidence>
<reference evidence="1" key="1">
    <citation type="submission" date="2022-12" db="EMBL/GenBank/DDBJ databases">
        <title>Reference genome sequencing for broad-spectrum identification of bacterial and archaeal isolates by mass spectrometry.</title>
        <authorList>
            <person name="Sekiguchi Y."/>
            <person name="Tourlousse D.M."/>
        </authorList>
    </citation>
    <scope>NUCLEOTIDE SEQUENCE</scope>
    <source>
        <strain evidence="1">10succ1</strain>
    </source>
</reference>